<accession>A0A1P8YXQ4</accession>
<dbReference type="OrthoDB" id="3637047at2759"/>
<keyword evidence="4" id="KW-1185">Reference proteome</keyword>
<dbReference type="EMBL" id="KX943122">
    <property type="protein sequence ID" value="AQA29293.1"/>
    <property type="molecule type" value="Genomic_DNA"/>
</dbReference>
<dbReference type="Proteomes" id="UP000756132">
    <property type="component" value="Chromosome 5"/>
</dbReference>
<gene>
    <name evidence="2" type="primary">Ecp14-2</name>
    <name evidence="3" type="ORF">CLAFUR5_05411</name>
</gene>
<keyword evidence="1" id="KW-0732">Signal</keyword>
<reference evidence="3" key="3">
    <citation type="journal article" date="2022" name="Microb. Genom.">
        <title>A chromosome-scale genome assembly of the tomato pathogen Cladosporium fulvum reveals a compartmentalized genome architecture and the presence of a dispensable chromosome.</title>
        <authorList>
            <person name="Zaccaron A.Z."/>
            <person name="Chen L.H."/>
            <person name="Samaras A."/>
            <person name="Stergiopoulos I."/>
        </authorList>
    </citation>
    <scope>NUCLEOTIDE SEQUENCE</scope>
    <source>
        <strain evidence="3">Race5_Kim</strain>
    </source>
</reference>
<organism evidence="2">
    <name type="scientific">Passalora fulva</name>
    <name type="common">Tomato leaf mold</name>
    <name type="synonym">Cladosporium fulvum</name>
    <dbReference type="NCBI Taxonomy" id="5499"/>
    <lineage>
        <taxon>Eukaryota</taxon>
        <taxon>Fungi</taxon>
        <taxon>Dikarya</taxon>
        <taxon>Ascomycota</taxon>
        <taxon>Pezizomycotina</taxon>
        <taxon>Dothideomycetes</taxon>
        <taxon>Dothideomycetidae</taxon>
        <taxon>Mycosphaerellales</taxon>
        <taxon>Mycosphaerellaceae</taxon>
        <taxon>Fulvia</taxon>
    </lineage>
</organism>
<dbReference type="OMA" id="KPPGDCT"/>
<reference evidence="3" key="2">
    <citation type="submission" date="2021-12" db="EMBL/GenBank/DDBJ databases">
        <authorList>
            <person name="Zaccaron A."/>
            <person name="Stergiopoulos I."/>
        </authorList>
    </citation>
    <scope>NUCLEOTIDE SEQUENCE</scope>
    <source>
        <strain evidence="3">Race5_Kim</strain>
    </source>
</reference>
<dbReference type="AlphaFoldDB" id="A0A1P8YXQ4"/>
<evidence type="ECO:0000313" key="3">
    <source>
        <dbReference type="EMBL" id="UJO17753.1"/>
    </source>
</evidence>
<feature type="chain" id="PRO_5040671796" evidence="1">
    <location>
        <begin position="18"/>
        <end position="165"/>
    </location>
</feature>
<reference evidence="2" key="1">
    <citation type="submission" date="2016-10" db="EMBL/GenBank/DDBJ databases">
        <title>Novel effectors identified in the apoplast of Cladosporium fulvum-infected tomato.</title>
        <authorList>
            <person name="Mesarich C.H."/>
            <person name="de Wit P.J.G.M."/>
        </authorList>
    </citation>
    <scope>NUCLEOTIDE SEQUENCE</scope>
    <source>
        <strain evidence="2">0WU</strain>
    </source>
</reference>
<name>A0A1P8YXQ4_PASFU</name>
<sequence length="165" mass="17250">MLSKFMFAGIFAISAFAAVHDVPAKREPAYDPPTCQDGGQLHCCQATFSGSLAPVTLAADLLCYDLTPAVVNCIITDPLTPTNQPEGCVGEYACCQVNTLTPVLGLFCSKPPGDCTGSEGGDPPHCLDLVGGRFRQCSKDEVDQQRADLGLGPLLKPVTGVGCCK</sequence>
<evidence type="ECO:0000256" key="1">
    <source>
        <dbReference type="SAM" id="SignalP"/>
    </source>
</evidence>
<feature type="signal peptide" evidence="1">
    <location>
        <begin position="1"/>
        <end position="17"/>
    </location>
</feature>
<dbReference type="EMBL" id="CP090167">
    <property type="protein sequence ID" value="UJO17753.1"/>
    <property type="molecule type" value="Genomic_DNA"/>
</dbReference>
<protein>
    <submittedName>
        <fullName evidence="3">Ecp14-2</fullName>
    </submittedName>
    <submittedName>
        <fullName evidence="2">Extracellular protein 14-2</fullName>
    </submittedName>
</protein>
<evidence type="ECO:0000313" key="2">
    <source>
        <dbReference type="EMBL" id="AQA29293.1"/>
    </source>
</evidence>
<proteinExistence type="predicted"/>
<evidence type="ECO:0000313" key="4">
    <source>
        <dbReference type="Proteomes" id="UP000756132"/>
    </source>
</evidence>